<dbReference type="InterPro" id="IPR029045">
    <property type="entry name" value="ClpP/crotonase-like_dom_sf"/>
</dbReference>
<evidence type="ECO:0000256" key="1">
    <source>
        <dbReference type="ARBA" id="ARBA00005254"/>
    </source>
</evidence>
<sequence>MAIHASITDGVARLVLDRPEKRNAFDDQTIADISSVLSLWRHDESIRVLVISANGETFCAGADLGWMKRTAQLDHQANLEDAQKLAIMMDLIDSFPVPVLTLVQGAAFGGALGIICCSDIVLATEDAKFCLSEVRLGIVPAVISPYVIRAMGERQARRYMLTAERFDAGQALNFNLVHQLFSTQEEVVEAGKSLITTLSLNGPQAMRQCKQLIADVSGKPIDEPLMRHTSQFIADIRNTSEGQEGLAAFLEKRKPNWITAESGHQ</sequence>
<dbReference type="EC" id="4.2.1.-" evidence="2"/>
<evidence type="ECO:0000313" key="3">
    <source>
        <dbReference type="Proteomes" id="UP000196573"/>
    </source>
</evidence>
<dbReference type="GO" id="GO:0008300">
    <property type="term" value="P:isoprenoid catabolic process"/>
    <property type="evidence" value="ECO:0007669"/>
    <property type="project" value="TreeGrafter"/>
</dbReference>
<dbReference type="RefSeq" id="WP_087110497.1">
    <property type="nucleotide sequence ID" value="NZ_CBCSCN010000003.1"/>
</dbReference>
<dbReference type="Gene3D" id="1.10.12.10">
    <property type="entry name" value="Lyase 2-enoyl-coa Hydratase, Chain A, domain 2"/>
    <property type="match status" value="1"/>
</dbReference>
<dbReference type="Pfam" id="PF00378">
    <property type="entry name" value="ECH_1"/>
    <property type="match status" value="1"/>
</dbReference>
<dbReference type="EMBL" id="FWPT01000005">
    <property type="protein sequence ID" value="SMA47884.1"/>
    <property type="molecule type" value="Genomic_DNA"/>
</dbReference>
<keyword evidence="3" id="KW-1185">Reference proteome</keyword>
<dbReference type="PANTHER" id="PTHR42964:SF1">
    <property type="entry name" value="POLYKETIDE BIOSYNTHESIS ENOYL-COA HYDRATASE PKSH-RELATED"/>
    <property type="match status" value="1"/>
</dbReference>
<accession>A0A1X7AKL7</accession>
<dbReference type="GO" id="GO:0016829">
    <property type="term" value="F:lyase activity"/>
    <property type="evidence" value="ECO:0007669"/>
    <property type="project" value="UniProtKB-KW"/>
</dbReference>
<reference evidence="2 3" key="1">
    <citation type="submission" date="2017-03" db="EMBL/GenBank/DDBJ databases">
        <authorList>
            <person name="Afonso C.L."/>
            <person name="Miller P.J."/>
            <person name="Scott M.A."/>
            <person name="Spackman E."/>
            <person name="Goraichik I."/>
            <person name="Dimitrov K.M."/>
            <person name="Suarez D.L."/>
            <person name="Swayne D.E."/>
        </authorList>
    </citation>
    <scope>NUCLEOTIDE SEQUENCE [LARGE SCALE GENOMIC DNA]</scope>
    <source>
        <strain evidence="2">SB41UT1</strain>
    </source>
</reference>
<comment type="similarity">
    <text evidence="1">Belongs to the enoyl-CoA hydratase/isomerase family.</text>
</comment>
<dbReference type="CDD" id="cd06558">
    <property type="entry name" value="crotonase-like"/>
    <property type="match status" value="1"/>
</dbReference>
<keyword evidence="2" id="KW-0456">Lyase</keyword>
<organism evidence="2 3">
    <name type="scientific">Parendozoicomonas haliclonae</name>
    <dbReference type="NCBI Taxonomy" id="1960125"/>
    <lineage>
        <taxon>Bacteria</taxon>
        <taxon>Pseudomonadati</taxon>
        <taxon>Pseudomonadota</taxon>
        <taxon>Gammaproteobacteria</taxon>
        <taxon>Oceanospirillales</taxon>
        <taxon>Endozoicomonadaceae</taxon>
        <taxon>Parendozoicomonas</taxon>
    </lineage>
</organism>
<dbReference type="AlphaFoldDB" id="A0A1X7AKL7"/>
<dbReference type="InterPro" id="IPR014748">
    <property type="entry name" value="Enoyl-CoA_hydra_C"/>
</dbReference>
<dbReference type="Proteomes" id="UP000196573">
    <property type="component" value="Unassembled WGS sequence"/>
</dbReference>
<dbReference type="InterPro" id="IPR051683">
    <property type="entry name" value="Enoyl-CoA_Hydratase/Isomerase"/>
</dbReference>
<evidence type="ECO:0000313" key="2">
    <source>
        <dbReference type="EMBL" id="SMA47884.1"/>
    </source>
</evidence>
<dbReference type="Gene3D" id="3.90.226.10">
    <property type="entry name" value="2-enoyl-CoA Hydratase, Chain A, domain 1"/>
    <property type="match status" value="1"/>
</dbReference>
<gene>
    <name evidence="2" type="primary">caiD_1</name>
    <name evidence="2" type="ORF">EHSB41UT_02586</name>
</gene>
<dbReference type="PANTHER" id="PTHR42964">
    <property type="entry name" value="ENOYL-COA HYDRATASE"/>
    <property type="match status" value="1"/>
</dbReference>
<proteinExistence type="inferred from homology"/>
<protein>
    <submittedName>
        <fullName evidence="2">Carnitinyl-CoA dehydratase</fullName>
        <ecNumber evidence="2">4.2.1.-</ecNumber>
    </submittedName>
</protein>
<dbReference type="SUPFAM" id="SSF52096">
    <property type="entry name" value="ClpP/crotonase"/>
    <property type="match status" value="1"/>
</dbReference>
<name>A0A1X7AKL7_9GAMM</name>
<dbReference type="InterPro" id="IPR001753">
    <property type="entry name" value="Enoyl-CoA_hydra/iso"/>
</dbReference>
<dbReference type="OrthoDB" id="9807606at2"/>